<dbReference type="CDD" id="cd07067">
    <property type="entry name" value="HP_PGM_like"/>
    <property type="match status" value="1"/>
</dbReference>
<proteinExistence type="inferred from homology"/>
<evidence type="ECO:0000256" key="8">
    <source>
        <dbReference type="PIRSR" id="PIRSR613078-2"/>
    </source>
</evidence>
<dbReference type="RefSeq" id="WP_158353421.1">
    <property type="nucleotide sequence ID" value="NZ_CP034852.1"/>
</dbReference>
<evidence type="ECO:0000256" key="5">
    <source>
        <dbReference type="ARBA" id="ARBA00023235"/>
    </source>
</evidence>
<evidence type="ECO:0000256" key="9">
    <source>
        <dbReference type="PIRSR" id="PIRSR613078-3"/>
    </source>
</evidence>
<dbReference type="InterPro" id="IPR013078">
    <property type="entry name" value="His_Pase_superF_clade-1"/>
</dbReference>
<feature type="binding site" evidence="6 8">
    <location>
        <position position="100"/>
    </location>
    <ligand>
        <name>substrate</name>
    </ligand>
</feature>
<dbReference type="PROSITE" id="PS00175">
    <property type="entry name" value="PG_MUTASE"/>
    <property type="match status" value="1"/>
</dbReference>
<dbReference type="HAMAP" id="MF_01039">
    <property type="entry name" value="PGAM_GpmA"/>
    <property type="match status" value="1"/>
</dbReference>
<dbReference type="Gene3D" id="3.40.50.1240">
    <property type="entry name" value="Phosphoglycerate mutase-like"/>
    <property type="match status" value="1"/>
</dbReference>
<dbReference type="InterPro" id="IPR029033">
    <property type="entry name" value="His_PPase_superfam"/>
</dbReference>
<gene>
    <name evidence="6" type="primary">gpmA</name>
    <name evidence="11" type="ORF">D9V80_01160</name>
</gene>
<dbReference type="AlphaFoldDB" id="A0A4D6YAE0"/>
<feature type="binding site" evidence="6 8">
    <location>
        <begin position="89"/>
        <end position="92"/>
    </location>
    <ligand>
        <name>substrate</name>
    </ligand>
</feature>
<feature type="site" description="Transition state stabilizer" evidence="6 9">
    <location>
        <position position="184"/>
    </location>
</feature>
<feature type="binding site" evidence="6 8">
    <location>
        <begin position="10"/>
        <end position="17"/>
    </location>
    <ligand>
        <name>substrate</name>
    </ligand>
</feature>
<dbReference type="NCBIfam" id="NF010713">
    <property type="entry name" value="PRK14115.1"/>
    <property type="match status" value="1"/>
</dbReference>
<evidence type="ECO:0000256" key="1">
    <source>
        <dbReference type="ARBA" id="ARBA00000380"/>
    </source>
</evidence>
<evidence type="ECO:0000256" key="3">
    <source>
        <dbReference type="ARBA" id="ARBA00022432"/>
    </source>
</evidence>
<comment type="subunit">
    <text evidence="6">Homodimer.</text>
</comment>
<feature type="binding site" evidence="6 8">
    <location>
        <position position="62"/>
    </location>
    <ligand>
        <name>substrate</name>
    </ligand>
</feature>
<feature type="binding site" evidence="6 8">
    <location>
        <begin position="23"/>
        <end position="24"/>
    </location>
    <ligand>
        <name>substrate</name>
    </ligand>
</feature>
<keyword evidence="5 6" id="KW-0413">Isomerase</keyword>
<feature type="active site" description="Proton donor/acceptor" evidence="6 7">
    <location>
        <position position="89"/>
    </location>
</feature>
<keyword evidence="12" id="KW-1185">Reference proteome</keyword>
<dbReference type="GO" id="GO:0004619">
    <property type="term" value="F:phosphoglycerate mutase activity"/>
    <property type="evidence" value="ECO:0007669"/>
    <property type="project" value="UniProtKB-UniRule"/>
</dbReference>
<dbReference type="EC" id="5.4.2.11" evidence="6 10"/>
<evidence type="ECO:0000313" key="12">
    <source>
        <dbReference type="Proteomes" id="UP000298782"/>
    </source>
</evidence>
<evidence type="ECO:0000313" key="11">
    <source>
        <dbReference type="EMBL" id="QCI26767.1"/>
    </source>
</evidence>
<dbReference type="FunFam" id="3.40.50.1240:FF:000003">
    <property type="entry name" value="2,3-bisphosphoglycerate-dependent phosphoglycerate mutase"/>
    <property type="match status" value="1"/>
</dbReference>
<keyword evidence="4 6" id="KW-0324">Glycolysis</keyword>
<accession>A0A4D6YAE0</accession>
<evidence type="ECO:0000256" key="10">
    <source>
        <dbReference type="RuleBase" id="RU004512"/>
    </source>
</evidence>
<dbReference type="NCBIfam" id="TIGR01258">
    <property type="entry name" value="pgm_1"/>
    <property type="match status" value="1"/>
</dbReference>
<dbReference type="PANTHER" id="PTHR11931">
    <property type="entry name" value="PHOSPHOGLYCERATE MUTASE"/>
    <property type="match status" value="1"/>
</dbReference>
<feature type="active site" description="Tele-phosphohistidine intermediate" evidence="6 7">
    <location>
        <position position="11"/>
    </location>
</feature>
<sequence>MSHQNLILIRHGESLWNQKNQFTGWRDIDLSQKGEQEALQAAMLLKKHNFKFDCSYTSVLKRAIHSLWIILKNIQHSWIPVKKDWKLNERHYGILEGLNKKAVELKYGTEQMHQWRRSFTICPPKISETNVFFPGNDCRYNNIPKSLIPTSESLKDTMKRVVTYWNTTILPEIKKDKKILIVAHGNSLRSLIKYLANINDNEIEKIELNTGVPIVYEFDSTYQPKKYYTL</sequence>
<evidence type="ECO:0000256" key="4">
    <source>
        <dbReference type="ARBA" id="ARBA00023152"/>
    </source>
</evidence>
<comment type="pathway">
    <text evidence="6 10">Carbohydrate degradation; glycolysis; pyruvate from D-glyceraldehyde 3-phosphate: step 3/5.</text>
</comment>
<feature type="binding site" evidence="6 8">
    <location>
        <begin position="185"/>
        <end position="186"/>
    </location>
    <ligand>
        <name>substrate</name>
    </ligand>
</feature>
<dbReference type="GO" id="GO:0006096">
    <property type="term" value="P:glycolytic process"/>
    <property type="evidence" value="ECO:0007669"/>
    <property type="project" value="UniProtKB-UniRule"/>
</dbReference>
<dbReference type="GO" id="GO:0006094">
    <property type="term" value="P:gluconeogenesis"/>
    <property type="evidence" value="ECO:0007669"/>
    <property type="project" value="UniProtKB-UniRule"/>
</dbReference>
<dbReference type="InterPro" id="IPR005952">
    <property type="entry name" value="Phosphogly_mut1"/>
</dbReference>
<dbReference type="UniPathway" id="UPA00109">
    <property type="reaction ID" value="UER00186"/>
</dbReference>
<comment type="catalytic activity">
    <reaction evidence="1 6 10">
        <text>(2R)-2-phosphoglycerate = (2R)-3-phosphoglycerate</text>
        <dbReference type="Rhea" id="RHEA:15901"/>
        <dbReference type="ChEBI" id="CHEBI:58272"/>
        <dbReference type="ChEBI" id="CHEBI:58289"/>
        <dbReference type="EC" id="5.4.2.11"/>
    </reaction>
</comment>
<reference evidence="11 12" key="1">
    <citation type="submission" date="2018-12" db="EMBL/GenBank/DDBJ databases">
        <authorList>
            <person name="Chong R.A."/>
        </authorList>
    </citation>
    <scope>NUCLEOTIDE SEQUENCE [LARGE SCALE GENOMIC DNA]</scope>
    <source>
        <strain evidence="11 12">Tca</strain>
    </source>
</reference>
<comment type="similarity">
    <text evidence="2 6">Belongs to the phosphoglycerate mutase family. BPG-dependent PGAM subfamily.</text>
</comment>
<evidence type="ECO:0000256" key="2">
    <source>
        <dbReference type="ARBA" id="ARBA00006717"/>
    </source>
</evidence>
<reference evidence="11 12" key="2">
    <citation type="submission" date="2019-05" db="EMBL/GenBank/DDBJ databases">
        <title>Genome evolution of the obligate endosymbiont Buchnera aphidicola.</title>
        <authorList>
            <person name="Moran N.A."/>
        </authorList>
    </citation>
    <scope>NUCLEOTIDE SEQUENCE [LARGE SCALE GENOMIC DNA]</scope>
    <source>
        <strain evidence="11 12">Tca</strain>
    </source>
</reference>
<dbReference type="Proteomes" id="UP000298782">
    <property type="component" value="Chromosome"/>
</dbReference>
<keyword evidence="3 6" id="KW-0312">Gluconeogenesis</keyword>
<name>A0A4D6YAE0_9GAMM</name>
<dbReference type="SMART" id="SM00855">
    <property type="entry name" value="PGAM"/>
    <property type="match status" value="1"/>
</dbReference>
<dbReference type="OrthoDB" id="9781415at2"/>
<protein>
    <recommendedName>
        <fullName evidence="6 10">2,3-bisphosphoglycerate-dependent phosphoglycerate mutase</fullName>
        <shortName evidence="6">BPG-dependent PGAM</shortName>
        <shortName evidence="6">PGAM</shortName>
        <shortName evidence="6">Phosphoglyceromutase</shortName>
        <shortName evidence="6">dPGM</shortName>
        <ecNumber evidence="6 10">5.4.2.11</ecNumber>
    </recommendedName>
</protein>
<dbReference type="Pfam" id="PF00300">
    <property type="entry name" value="His_Phos_1"/>
    <property type="match status" value="2"/>
</dbReference>
<comment type="function">
    <text evidence="6 10">Catalyzes the interconversion of 2-phosphoglycerate and 3-phosphoglycerate.</text>
</comment>
<dbReference type="SUPFAM" id="SSF53254">
    <property type="entry name" value="Phosphoglycerate mutase-like"/>
    <property type="match status" value="1"/>
</dbReference>
<evidence type="ECO:0000256" key="7">
    <source>
        <dbReference type="PIRSR" id="PIRSR613078-1"/>
    </source>
</evidence>
<organism evidence="11 12">
    <name type="scientific">Buchnera aphidicola</name>
    <name type="common">Thelaxes californica</name>
    <dbReference type="NCBI Taxonomy" id="1315998"/>
    <lineage>
        <taxon>Bacteria</taxon>
        <taxon>Pseudomonadati</taxon>
        <taxon>Pseudomonadota</taxon>
        <taxon>Gammaproteobacteria</taxon>
        <taxon>Enterobacterales</taxon>
        <taxon>Erwiniaceae</taxon>
        <taxon>Buchnera</taxon>
    </lineage>
</organism>
<evidence type="ECO:0000256" key="6">
    <source>
        <dbReference type="HAMAP-Rule" id="MF_01039"/>
    </source>
</evidence>
<dbReference type="PIRSF" id="PIRSF000709">
    <property type="entry name" value="6PFK_2-Ptase"/>
    <property type="match status" value="1"/>
</dbReference>
<feature type="binding site" evidence="6 8">
    <location>
        <begin position="116"/>
        <end position="117"/>
    </location>
    <ligand>
        <name>substrate</name>
    </ligand>
</feature>
<dbReference type="EMBL" id="CP034852">
    <property type="protein sequence ID" value="QCI26767.1"/>
    <property type="molecule type" value="Genomic_DNA"/>
</dbReference>
<dbReference type="InterPro" id="IPR001345">
    <property type="entry name" value="PG/BPGM_mutase_AS"/>
</dbReference>